<dbReference type="AlphaFoldDB" id="A0A6P5N5E1"/>
<name>A0A6P5N5E1_ARADU</name>
<dbReference type="RefSeq" id="XP_020992015.2">
    <property type="nucleotide sequence ID" value="XM_021136356.2"/>
</dbReference>
<evidence type="ECO:0000313" key="3">
    <source>
        <dbReference type="RefSeq" id="XP_020992015.2"/>
    </source>
</evidence>
<dbReference type="PANTHER" id="PTHR45786:SF74">
    <property type="entry name" value="ATP-DEPENDENT DNA HELICASE"/>
    <property type="match status" value="1"/>
</dbReference>
<sequence>MVESERLLYLRLKQPNLRLGKFKQLHECMVRGETNAINTGQRIILPKSFTGGPRYMFNNCKDAFAICKYAGYPSYFITMTCNSEWNEIKREVTPQGLHAEDRPDILCRIFKLKVDKLIKELKRGTFFGKIIGYCLTIEF</sequence>
<proteinExistence type="predicted"/>
<evidence type="ECO:0000259" key="1">
    <source>
        <dbReference type="Pfam" id="PF14214"/>
    </source>
</evidence>
<dbReference type="PANTHER" id="PTHR45786">
    <property type="entry name" value="DNA BINDING PROTEIN-LIKE"/>
    <property type="match status" value="1"/>
</dbReference>
<evidence type="ECO:0000313" key="2">
    <source>
        <dbReference type="Proteomes" id="UP000515211"/>
    </source>
</evidence>
<dbReference type="KEGG" id="adu:107475003"/>
<gene>
    <name evidence="3" type="primary">LOC107475003</name>
</gene>
<keyword evidence="2" id="KW-1185">Reference proteome</keyword>
<dbReference type="Proteomes" id="UP000515211">
    <property type="component" value="Chromosome 1"/>
</dbReference>
<accession>A0A6P5N5E1</accession>
<dbReference type="InterPro" id="IPR025476">
    <property type="entry name" value="Helitron_helicase-like"/>
</dbReference>
<reference evidence="3" key="2">
    <citation type="submission" date="2025-08" db="UniProtKB">
        <authorList>
            <consortium name="RefSeq"/>
        </authorList>
    </citation>
    <scope>IDENTIFICATION</scope>
    <source>
        <tissue evidence="3">Whole plant</tissue>
    </source>
</reference>
<reference evidence="2" key="1">
    <citation type="journal article" date="2016" name="Nat. Genet.">
        <title>The genome sequences of Arachis duranensis and Arachis ipaensis, the diploid ancestors of cultivated peanut.</title>
        <authorList>
            <person name="Bertioli D.J."/>
            <person name="Cannon S.B."/>
            <person name="Froenicke L."/>
            <person name="Huang G."/>
            <person name="Farmer A.D."/>
            <person name="Cannon E.K."/>
            <person name="Liu X."/>
            <person name="Gao D."/>
            <person name="Clevenger J."/>
            <person name="Dash S."/>
            <person name="Ren L."/>
            <person name="Moretzsohn M.C."/>
            <person name="Shirasawa K."/>
            <person name="Huang W."/>
            <person name="Vidigal B."/>
            <person name="Abernathy B."/>
            <person name="Chu Y."/>
            <person name="Niederhuth C.E."/>
            <person name="Umale P."/>
            <person name="Araujo A.C."/>
            <person name="Kozik A."/>
            <person name="Kim K.D."/>
            <person name="Burow M.D."/>
            <person name="Varshney R.K."/>
            <person name="Wang X."/>
            <person name="Zhang X."/>
            <person name="Barkley N."/>
            <person name="Guimaraes P.M."/>
            <person name="Isobe S."/>
            <person name="Guo B."/>
            <person name="Liao B."/>
            <person name="Stalker H.T."/>
            <person name="Schmitz R.J."/>
            <person name="Scheffler B.E."/>
            <person name="Leal-Bertioli S.C."/>
            <person name="Xun X."/>
            <person name="Jackson S.A."/>
            <person name="Michelmore R."/>
            <person name="Ozias-Akins P."/>
        </authorList>
    </citation>
    <scope>NUCLEOTIDE SEQUENCE [LARGE SCALE GENOMIC DNA]</scope>
    <source>
        <strain evidence="2">cv. V14167</strain>
    </source>
</reference>
<protein>
    <submittedName>
        <fullName evidence="3">Uncharacterized protein LOC107475003</fullName>
    </submittedName>
</protein>
<dbReference type="Pfam" id="PF14214">
    <property type="entry name" value="Helitron_like_N"/>
    <property type="match status" value="1"/>
</dbReference>
<dbReference type="GeneID" id="107475003"/>
<organism evidence="2 3">
    <name type="scientific">Arachis duranensis</name>
    <name type="common">Wild peanut</name>
    <dbReference type="NCBI Taxonomy" id="130453"/>
    <lineage>
        <taxon>Eukaryota</taxon>
        <taxon>Viridiplantae</taxon>
        <taxon>Streptophyta</taxon>
        <taxon>Embryophyta</taxon>
        <taxon>Tracheophyta</taxon>
        <taxon>Spermatophyta</taxon>
        <taxon>Magnoliopsida</taxon>
        <taxon>eudicotyledons</taxon>
        <taxon>Gunneridae</taxon>
        <taxon>Pentapetalae</taxon>
        <taxon>rosids</taxon>
        <taxon>fabids</taxon>
        <taxon>Fabales</taxon>
        <taxon>Fabaceae</taxon>
        <taxon>Papilionoideae</taxon>
        <taxon>50 kb inversion clade</taxon>
        <taxon>dalbergioids sensu lato</taxon>
        <taxon>Dalbergieae</taxon>
        <taxon>Pterocarpus clade</taxon>
        <taxon>Arachis</taxon>
    </lineage>
</organism>
<feature type="domain" description="Helitron helicase-like" evidence="1">
    <location>
        <begin position="2"/>
        <end position="139"/>
    </location>
</feature>